<dbReference type="InterPro" id="IPR001264">
    <property type="entry name" value="Glyco_trans_51"/>
</dbReference>
<dbReference type="Gene3D" id="1.10.3810.10">
    <property type="entry name" value="Biosynthetic peptidoglycan transglycosylase-like"/>
    <property type="match status" value="1"/>
</dbReference>
<evidence type="ECO:0000313" key="20">
    <source>
        <dbReference type="Proteomes" id="UP000632659"/>
    </source>
</evidence>
<keyword evidence="5" id="KW-0121">Carboxypeptidase</keyword>
<gene>
    <name evidence="19" type="ORF">H8702_00320</name>
</gene>
<dbReference type="Proteomes" id="UP000632659">
    <property type="component" value="Unassembled WGS sequence"/>
</dbReference>
<dbReference type="EC" id="3.4.16.4" evidence="3"/>
<keyword evidence="20" id="KW-1185">Reference proteome</keyword>
<keyword evidence="9" id="KW-0378">Hydrolase</keyword>
<evidence type="ECO:0000256" key="11">
    <source>
        <dbReference type="ARBA" id="ARBA00023251"/>
    </source>
</evidence>
<comment type="caution">
    <text evidence="19">The sequence shown here is derived from an EMBL/GenBank/DDBJ whole genome shotgun (WGS) entry which is preliminary data.</text>
</comment>
<dbReference type="SUPFAM" id="SSF53955">
    <property type="entry name" value="Lysozyme-like"/>
    <property type="match status" value="1"/>
</dbReference>
<feature type="transmembrane region" description="Helical" evidence="16">
    <location>
        <begin position="52"/>
        <end position="76"/>
    </location>
</feature>
<evidence type="ECO:0000313" key="19">
    <source>
        <dbReference type="EMBL" id="MBC8609563.1"/>
    </source>
</evidence>
<keyword evidence="16" id="KW-0472">Membrane</keyword>
<dbReference type="UniPathway" id="UPA00219"/>
<dbReference type="InterPro" id="IPR036950">
    <property type="entry name" value="PBP_transglycosylase"/>
</dbReference>
<dbReference type="PANTHER" id="PTHR32282:SF33">
    <property type="entry name" value="PEPTIDOGLYCAN GLYCOSYLTRANSFERASE"/>
    <property type="match status" value="1"/>
</dbReference>
<evidence type="ECO:0000256" key="3">
    <source>
        <dbReference type="ARBA" id="ARBA00012448"/>
    </source>
</evidence>
<keyword evidence="11" id="KW-0046">Antibiotic resistance</keyword>
<dbReference type="EMBL" id="JACRTL010000001">
    <property type="protein sequence ID" value="MBC8609563.1"/>
    <property type="molecule type" value="Genomic_DNA"/>
</dbReference>
<evidence type="ECO:0000256" key="6">
    <source>
        <dbReference type="ARBA" id="ARBA00022670"/>
    </source>
</evidence>
<proteinExistence type="predicted"/>
<dbReference type="InterPro" id="IPR050396">
    <property type="entry name" value="Glycosyltr_51/Transpeptidase"/>
</dbReference>
<evidence type="ECO:0000256" key="4">
    <source>
        <dbReference type="ARBA" id="ARBA00018638"/>
    </source>
</evidence>
<dbReference type="InterPro" id="IPR001460">
    <property type="entry name" value="PCN-bd_Tpept"/>
</dbReference>
<dbReference type="InterPro" id="IPR012338">
    <property type="entry name" value="Beta-lactam/transpept-like"/>
</dbReference>
<dbReference type="GO" id="GO:0008955">
    <property type="term" value="F:peptidoglycan glycosyltransferase activity"/>
    <property type="evidence" value="ECO:0007669"/>
    <property type="project" value="UniProtKB-EC"/>
</dbReference>
<dbReference type="GO" id="GO:0009252">
    <property type="term" value="P:peptidoglycan biosynthetic process"/>
    <property type="evidence" value="ECO:0007669"/>
    <property type="project" value="UniProtKB-UniPathway"/>
</dbReference>
<reference evidence="19" key="1">
    <citation type="submission" date="2020-08" db="EMBL/GenBank/DDBJ databases">
        <title>Genome public.</title>
        <authorList>
            <person name="Liu C."/>
            <person name="Sun Q."/>
        </authorList>
    </citation>
    <scope>NUCLEOTIDE SEQUENCE</scope>
    <source>
        <strain evidence="19">NSJ-15</strain>
    </source>
</reference>
<protein>
    <recommendedName>
        <fullName evidence="4">Penicillin-binding protein 1A</fullName>
        <ecNumber evidence="14">2.4.99.28</ecNumber>
        <ecNumber evidence="3">3.4.16.4</ecNumber>
    </recommendedName>
</protein>
<evidence type="ECO:0000256" key="5">
    <source>
        <dbReference type="ARBA" id="ARBA00022645"/>
    </source>
</evidence>
<comment type="catalytic activity">
    <reaction evidence="15">
        <text>[GlcNAc-(1-&gt;4)-Mur2Ac(oyl-L-Ala-gamma-D-Glu-L-Lys-D-Ala-D-Ala)](n)-di-trans,octa-cis-undecaprenyl diphosphate + beta-D-GlcNAc-(1-&gt;4)-Mur2Ac(oyl-L-Ala-gamma-D-Glu-L-Lys-D-Ala-D-Ala)-di-trans,octa-cis-undecaprenyl diphosphate = [GlcNAc-(1-&gt;4)-Mur2Ac(oyl-L-Ala-gamma-D-Glu-L-Lys-D-Ala-D-Ala)](n+1)-di-trans,octa-cis-undecaprenyl diphosphate + di-trans,octa-cis-undecaprenyl diphosphate + H(+)</text>
        <dbReference type="Rhea" id="RHEA:23708"/>
        <dbReference type="Rhea" id="RHEA-COMP:9602"/>
        <dbReference type="Rhea" id="RHEA-COMP:9603"/>
        <dbReference type="ChEBI" id="CHEBI:15378"/>
        <dbReference type="ChEBI" id="CHEBI:58405"/>
        <dbReference type="ChEBI" id="CHEBI:60033"/>
        <dbReference type="ChEBI" id="CHEBI:78435"/>
        <dbReference type="EC" id="2.4.99.28"/>
    </reaction>
</comment>
<keyword evidence="8" id="KW-0808">Transferase</keyword>
<accession>A0A8J6P9K1</accession>
<evidence type="ECO:0000256" key="1">
    <source>
        <dbReference type="ARBA" id="ARBA00002624"/>
    </source>
</evidence>
<feature type="domain" description="Glycosyl transferase family 51" evidence="18">
    <location>
        <begin position="111"/>
        <end position="283"/>
    </location>
</feature>
<evidence type="ECO:0000256" key="8">
    <source>
        <dbReference type="ARBA" id="ARBA00022679"/>
    </source>
</evidence>
<keyword evidence="10" id="KW-0735">Signal-anchor</keyword>
<evidence type="ECO:0000256" key="14">
    <source>
        <dbReference type="ARBA" id="ARBA00044770"/>
    </source>
</evidence>
<keyword evidence="12" id="KW-0511">Multifunctional enzyme</keyword>
<keyword evidence="16" id="KW-1133">Transmembrane helix</keyword>
<dbReference type="GO" id="GO:0009002">
    <property type="term" value="F:serine-type D-Ala-D-Ala carboxypeptidase activity"/>
    <property type="evidence" value="ECO:0007669"/>
    <property type="project" value="UniProtKB-EC"/>
</dbReference>
<comment type="function">
    <text evidence="1">Cell wall formation. Synthesis of cross-linked peptidoglycan from the lipid intermediates. The enzyme has a penicillin-insensitive transglycosylase N-terminal domain (formation of linear glycan strands) and a penicillin-sensitive transpeptidase C-terminal domain (cross-linking of the peptide subunits).</text>
</comment>
<evidence type="ECO:0000256" key="16">
    <source>
        <dbReference type="SAM" id="Phobius"/>
    </source>
</evidence>
<dbReference type="SUPFAM" id="SSF56601">
    <property type="entry name" value="beta-lactamase/transpeptidase-like"/>
    <property type="match status" value="1"/>
</dbReference>
<sequence>MSTNGKKKKPGRQVMRGSEYRTMQETKPVIKRKNSHVGVRATKAIFFSIGKVFLIICMILLIICCIVGTALTVFVMKYVDSDTGIDLNTLEVYSTSVVYGVDSNGEAKAMQSLHLNGRREWVDLAEIPQHVQDAFVYTEDERFMDHEGVDWGRTLSSFLKLALKQDASQGGSTITQQLIKNINGDFNNRTIDVKIREILGALQLERHNAKSSILEAYLNYIDLGNGNYGVQAAAEYYFDKDVSELTYAEAASLAATTKSPNNINILDNPERNKERRSYSLRKMLEFNSITQEEYEASLEEEIKVMDRKGDNAQVLETDNKVYNWYVDATIKKVQKDLMDQYGLSANEAMNKINGGGLQIYTTCQIDMQNYLEDYFLDDSNFFYLEQEHPPEGAAIIMDYQGNVQAVVGSRNKKEGNLVNSRATDDIRSAGSAMKPITTYAPAVNSDLITWSTMMVDEPKTTKNGKDWPKNYEQSWSRRGITMVDALTVSKNTIPVELLQRLGIDYCYNFLKNDLHISTLSNGIDKAEGLTLGMNDYGVKLDELCAAYAIFGNNGNYNTPKYYTKVVDMNGKVLLENEPENSYAIDSSSAYIMNKMMQQVIEAPNGTGRQARMNRFTIAGKTGTSDDNLEFSFVGLNPYYVTAIRFGYDQNDKIYTETEQRNIKYKVNKPQVIYKDIMTDLLKDYDSADFELDDSGVVQKRYCTVTGLLAGPGCSSKVGYYKESNLPNTCTGHYSSRTASNTDDE</sequence>
<comment type="catalytic activity">
    <reaction evidence="13">
        <text>Preferential cleavage: (Ac)2-L-Lys-D-Ala-|-D-Ala. Also transpeptidation of peptidyl-alanyl moieties that are N-acyl substituents of D-alanine.</text>
        <dbReference type="EC" id="3.4.16.4"/>
    </reaction>
</comment>
<keyword evidence="16" id="KW-0812">Transmembrane</keyword>
<dbReference type="Pfam" id="PF00912">
    <property type="entry name" value="Transgly"/>
    <property type="match status" value="1"/>
</dbReference>
<evidence type="ECO:0000256" key="2">
    <source>
        <dbReference type="ARBA" id="ARBA00004401"/>
    </source>
</evidence>
<keyword evidence="6" id="KW-0645">Protease</keyword>
<evidence type="ECO:0000259" key="17">
    <source>
        <dbReference type="Pfam" id="PF00905"/>
    </source>
</evidence>
<feature type="domain" description="Penicillin-binding protein transpeptidase" evidence="17">
    <location>
        <begin position="392"/>
        <end position="624"/>
    </location>
</feature>
<dbReference type="Pfam" id="PF00905">
    <property type="entry name" value="Transpeptidase"/>
    <property type="match status" value="1"/>
</dbReference>
<name>A0A8J6P9K1_9FIRM</name>
<dbReference type="GO" id="GO:0046677">
    <property type="term" value="P:response to antibiotic"/>
    <property type="evidence" value="ECO:0007669"/>
    <property type="project" value="UniProtKB-KW"/>
</dbReference>
<evidence type="ECO:0000256" key="13">
    <source>
        <dbReference type="ARBA" id="ARBA00034000"/>
    </source>
</evidence>
<evidence type="ECO:0000256" key="9">
    <source>
        <dbReference type="ARBA" id="ARBA00022801"/>
    </source>
</evidence>
<dbReference type="AlphaFoldDB" id="A0A8J6P9K1"/>
<dbReference type="EC" id="2.4.99.28" evidence="14"/>
<keyword evidence="7" id="KW-0328">Glycosyltransferase</keyword>
<dbReference type="PANTHER" id="PTHR32282">
    <property type="entry name" value="BINDING PROTEIN TRANSPEPTIDASE, PUTATIVE-RELATED"/>
    <property type="match status" value="1"/>
</dbReference>
<evidence type="ECO:0000259" key="18">
    <source>
        <dbReference type="Pfam" id="PF00912"/>
    </source>
</evidence>
<dbReference type="RefSeq" id="WP_187536107.1">
    <property type="nucleotide sequence ID" value="NZ_JACRTL010000001.1"/>
</dbReference>
<dbReference type="GO" id="GO:0006508">
    <property type="term" value="P:proteolysis"/>
    <property type="evidence" value="ECO:0007669"/>
    <property type="project" value="UniProtKB-KW"/>
</dbReference>
<comment type="subcellular location">
    <subcellularLocation>
        <location evidence="2">Cell membrane</location>
        <topology evidence="2">Single-pass type II membrane protein</topology>
    </subcellularLocation>
</comment>
<evidence type="ECO:0000256" key="10">
    <source>
        <dbReference type="ARBA" id="ARBA00022968"/>
    </source>
</evidence>
<evidence type="ECO:0000256" key="12">
    <source>
        <dbReference type="ARBA" id="ARBA00023268"/>
    </source>
</evidence>
<dbReference type="GO" id="GO:0008658">
    <property type="term" value="F:penicillin binding"/>
    <property type="evidence" value="ECO:0007669"/>
    <property type="project" value="InterPro"/>
</dbReference>
<dbReference type="GO" id="GO:0005886">
    <property type="term" value="C:plasma membrane"/>
    <property type="evidence" value="ECO:0007669"/>
    <property type="project" value="UniProtKB-SubCell"/>
</dbReference>
<evidence type="ECO:0000256" key="7">
    <source>
        <dbReference type="ARBA" id="ARBA00022676"/>
    </source>
</evidence>
<organism evidence="19 20">
    <name type="scientific">Massiliimalia timonensis</name>
    <dbReference type="NCBI Taxonomy" id="1987501"/>
    <lineage>
        <taxon>Bacteria</taxon>
        <taxon>Bacillati</taxon>
        <taxon>Bacillota</taxon>
        <taxon>Clostridia</taxon>
        <taxon>Eubacteriales</taxon>
        <taxon>Oscillospiraceae</taxon>
        <taxon>Massiliimalia</taxon>
    </lineage>
</organism>
<evidence type="ECO:0000256" key="15">
    <source>
        <dbReference type="ARBA" id="ARBA00049902"/>
    </source>
</evidence>
<dbReference type="InterPro" id="IPR023346">
    <property type="entry name" value="Lysozyme-like_dom_sf"/>
</dbReference>
<dbReference type="Gene3D" id="3.40.710.10">
    <property type="entry name" value="DD-peptidase/beta-lactamase superfamily"/>
    <property type="match status" value="1"/>
</dbReference>